<protein>
    <recommendedName>
        <fullName evidence="2">Pyrroloquinoline quinone-dependent pyranose dehydrogenase beta-propeller domain-containing protein</fullName>
    </recommendedName>
</protein>
<dbReference type="EMBL" id="KN832874">
    <property type="protein sequence ID" value="KIN02938.1"/>
    <property type="molecule type" value="Genomic_DNA"/>
</dbReference>
<gene>
    <name evidence="3" type="ORF">OIDMADRAFT_144087</name>
</gene>
<keyword evidence="1" id="KW-0732">Signal</keyword>
<reference evidence="3 4" key="1">
    <citation type="submission" date="2014-04" db="EMBL/GenBank/DDBJ databases">
        <authorList>
            <consortium name="DOE Joint Genome Institute"/>
            <person name="Kuo A."/>
            <person name="Martino E."/>
            <person name="Perotto S."/>
            <person name="Kohler A."/>
            <person name="Nagy L.G."/>
            <person name="Floudas D."/>
            <person name="Copeland A."/>
            <person name="Barry K.W."/>
            <person name="Cichocki N."/>
            <person name="Veneault-Fourrey C."/>
            <person name="LaButti K."/>
            <person name="Lindquist E.A."/>
            <person name="Lipzen A."/>
            <person name="Lundell T."/>
            <person name="Morin E."/>
            <person name="Murat C."/>
            <person name="Sun H."/>
            <person name="Tunlid A."/>
            <person name="Henrissat B."/>
            <person name="Grigoriev I.V."/>
            <person name="Hibbett D.S."/>
            <person name="Martin F."/>
            <person name="Nordberg H.P."/>
            <person name="Cantor M.N."/>
            <person name="Hua S.X."/>
        </authorList>
    </citation>
    <scope>NUCLEOTIDE SEQUENCE [LARGE SCALE GENOMIC DNA]</scope>
    <source>
        <strain evidence="3 4">Zn</strain>
    </source>
</reference>
<dbReference type="InterPro" id="IPR011041">
    <property type="entry name" value="Quinoprot_gluc/sorb_DH_b-prop"/>
</dbReference>
<dbReference type="InterPro" id="IPR054539">
    <property type="entry name" value="Beta-prop_PDH"/>
</dbReference>
<evidence type="ECO:0000259" key="2">
    <source>
        <dbReference type="Pfam" id="PF22807"/>
    </source>
</evidence>
<keyword evidence="4" id="KW-1185">Reference proteome</keyword>
<evidence type="ECO:0000313" key="3">
    <source>
        <dbReference type="EMBL" id="KIN02938.1"/>
    </source>
</evidence>
<organism evidence="3 4">
    <name type="scientific">Oidiodendron maius (strain Zn)</name>
    <dbReference type="NCBI Taxonomy" id="913774"/>
    <lineage>
        <taxon>Eukaryota</taxon>
        <taxon>Fungi</taxon>
        <taxon>Dikarya</taxon>
        <taxon>Ascomycota</taxon>
        <taxon>Pezizomycotina</taxon>
        <taxon>Leotiomycetes</taxon>
        <taxon>Leotiomycetes incertae sedis</taxon>
        <taxon>Myxotrichaceae</taxon>
        <taxon>Oidiodendron</taxon>
    </lineage>
</organism>
<feature type="chain" id="PRO_5002163417" description="Pyrroloquinoline quinone-dependent pyranose dehydrogenase beta-propeller domain-containing protein" evidence="1">
    <location>
        <begin position="22"/>
        <end position="462"/>
    </location>
</feature>
<reference evidence="4" key="2">
    <citation type="submission" date="2015-01" db="EMBL/GenBank/DDBJ databases">
        <title>Evolutionary Origins and Diversification of the Mycorrhizal Mutualists.</title>
        <authorList>
            <consortium name="DOE Joint Genome Institute"/>
            <consortium name="Mycorrhizal Genomics Consortium"/>
            <person name="Kohler A."/>
            <person name="Kuo A."/>
            <person name="Nagy L.G."/>
            <person name="Floudas D."/>
            <person name="Copeland A."/>
            <person name="Barry K.W."/>
            <person name="Cichocki N."/>
            <person name="Veneault-Fourrey C."/>
            <person name="LaButti K."/>
            <person name="Lindquist E.A."/>
            <person name="Lipzen A."/>
            <person name="Lundell T."/>
            <person name="Morin E."/>
            <person name="Murat C."/>
            <person name="Riley R."/>
            <person name="Ohm R."/>
            <person name="Sun H."/>
            <person name="Tunlid A."/>
            <person name="Henrissat B."/>
            <person name="Grigoriev I.V."/>
            <person name="Hibbett D.S."/>
            <person name="Martin F."/>
        </authorList>
    </citation>
    <scope>NUCLEOTIDE SEQUENCE [LARGE SCALE GENOMIC DNA]</scope>
    <source>
        <strain evidence="4">Zn</strain>
    </source>
</reference>
<feature type="signal peptide" evidence="1">
    <location>
        <begin position="1"/>
        <end position="21"/>
    </location>
</feature>
<proteinExistence type="predicted"/>
<name>A0A0C3DLN3_OIDMZ</name>
<evidence type="ECO:0000256" key="1">
    <source>
        <dbReference type="SAM" id="SignalP"/>
    </source>
</evidence>
<dbReference type="SUPFAM" id="SSF50952">
    <property type="entry name" value="Soluble quinoprotein glucose dehydrogenase"/>
    <property type="match status" value="1"/>
</dbReference>
<feature type="domain" description="Pyrroloquinoline quinone-dependent pyranose dehydrogenase beta-propeller" evidence="2">
    <location>
        <begin position="25"/>
        <end position="413"/>
    </location>
</feature>
<dbReference type="AlphaFoldDB" id="A0A0C3DLN3"/>
<dbReference type="Proteomes" id="UP000054321">
    <property type="component" value="Unassembled WGS sequence"/>
</dbReference>
<dbReference type="Gene3D" id="2.120.10.30">
    <property type="entry name" value="TolB, C-terminal domain"/>
    <property type="match status" value="1"/>
</dbReference>
<sequence>MKLGRLNLIVALGFLAQPTLGVTPIAADGWSFKVVASGLNSPRGILFDGSGGLLVVQQGAGIIHLALSDSGGVNVGVSKTTNIVNSTALNHGIALSNDGKTLYASSSESVFSWAYDAAGVSVSETNQTVVTNMTNDDHTTRTLLMSQKEPGILIVCRGSNSNIDPEASSLSSGHSQIKAFDTSNLTSTTQPYDFTSEGRLLGWGLRNSVGVAEEPLTGGIYSVENSADQVERDGVDIHEDNPGEEMNFHGFLNASTENQGGNYGYPSCYALWNTSIPDPGNLTVGSQFTMDPNSTLNDTTCATQFVPPRLTFQAHMAPLDIKFLPDGTVAYVTFHGSWDRTDPIGYKVTSTAFSSGSPVALSDSTTAAVDILTNANLTNCPDDCFRPVGLALDSQERLFMSSDSTGEIYVLVKAGSGTGTGTPTGSSATPTNTKPNAAARDLEQNSVFAFALALIACLIGAV</sequence>
<evidence type="ECO:0000313" key="4">
    <source>
        <dbReference type="Proteomes" id="UP000054321"/>
    </source>
</evidence>
<dbReference type="OrthoDB" id="507128at2759"/>
<dbReference type="Pfam" id="PF22807">
    <property type="entry name" value="TrAA12"/>
    <property type="match status" value="1"/>
</dbReference>
<dbReference type="InterPro" id="IPR011042">
    <property type="entry name" value="6-blade_b-propeller_TolB-like"/>
</dbReference>
<dbReference type="InParanoid" id="A0A0C3DLN3"/>
<dbReference type="HOGENOM" id="CLU_039534_1_1_1"/>
<accession>A0A0C3DLN3</accession>
<dbReference type="STRING" id="913774.A0A0C3DLN3"/>